<evidence type="ECO:0000313" key="7">
    <source>
        <dbReference type="Proteomes" id="UP000076976"/>
    </source>
</evidence>
<dbReference type="InterPro" id="IPR013783">
    <property type="entry name" value="Ig-like_fold"/>
</dbReference>
<dbReference type="InterPro" id="IPR014756">
    <property type="entry name" value="Ig_E-set"/>
</dbReference>
<dbReference type="SUPFAM" id="SSF51445">
    <property type="entry name" value="(Trans)glycosidases"/>
    <property type="match status" value="1"/>
</dbReference>
<gene>
    <name evidence="6" type="ORF">AWH69_07785</name>
</gene>
<protein>
    <submittedName>
        <fullName evidence="6">Glycogen debranching enzyme</fullName>
    </submittedName>
</protein>
<dbReference type="Pfam" id="PF02922">
    <property type="entry name" value="CBM_48"/>
    <property type="match status" value="1"/>
</dbReference>
<feature type="compositionally biased region" description="Basic and acidic residues" evidence="4">
    <location>
        <begin position="465"/>
        <end position="479"/>
    </location>
</feature>
<evidence type="ECO:0000256" key="1">
    <source>
        <dbReference type="ARBA" id="ARBA00008061"/>
    </source>
</evidence>
<dbReference type="Pfam" id="PF00128">
    <property type="entry name" value="Alpha-amylase"/>
    <property type="match status" value="1"/>
</dbReference>
<dbReference type="Proteomes" id="UP000076976">
    <property type="component" value="Unassembled WGS sequence"/>
</dbReference>
<dbReference type="SUPFAM" id="SSF81296">
    <property type="entry name" value="E set domains"/>
    <property type="match status" value="1"/>
</dbReference>
<feature type="region of interest" description="Disordered" evidence="4">
    <location>
        <begin position="465"/>
        <end position="488"/>
    </location>
</feature>
<dbReference type="CDD" id="cd11326">
    <property type="entry name" value="AmyAc_Glg_debranch"/>
    <property type="match status" value="1"/>
</dbReference>
<dbReference type="GO" id="GO:0004135">
    <property type="term" value="F:amylo-alpha-1,6-glucosidase activity"/>
    <property type="evidence" value="ECO:0007669"/>
    <property type="project" value="InterPro"/>
</dbReference>
<dbReference type="InterPro" id="IPR044505">
    <property type="entry name" value="GlgX_Isoamylase_N_E_set"/>
</dbReference>
<name>A0A176QE20_9MICO</name>
<dbReference type="InterPro" id="IPR011837">
    <property type="entry name" value="Glycogen_debranch_GlgX"/>
</dbReference>
<dbReference type="InterPro" id="IPR017853">
    <property type="entry name" value="GH"/>
</dbReference>
<dbReference type="Gene3D" id="2.60.40.1180">
    <property type="entry name" value="Golgi alpha-mannosidase II"/>
    <property type="match status" value="1"/>
</dbReference>
<evidence type="ECO:0000259" key="5">
    <source>
        <dbReference type="SMART" id="SM00642"/>
    </source>
</evidence>
<evidence type="ECO:0000256" key="2">
    <source>
        <dbReference type="ARBA" id="ARBA00022801"/>
    </source>
</evidence>
<comment type="caution">
    <text evidence="6">The sequence shown here is derived from an EMBL/GenBank/DDBJ whole genome shotgun (WGS) entry which is preliminary data.</text>
</comment>
<feature type="domain" description="Glycosyl hydrolase family 13 catalytic" evidence="5">
    <location>
        <begin position="154"/>
        <end position="567"/>
    </location>
</feature>
<evidence type="ECO:0000256" key="3">
    <source>
        <dbReference type="ARBA" id="ARBA00023295"/>
    </source>
</evidence>
<dbReference type="InterPro" id="IPR013780">
    <property type="entry name" value="Glyco_hydro_b"/>
</dbReference>
<keyword evidence="2" id="KW-0378">Hydrolase</keyword>
<dbReference type="CDD" id="cd02856">
    <property type="entry name" value="E_set_GDE_Isoamylase_N"/>
    <property type="match status" value="1"/>
</dbReference>
<dbReference type="AlphaFoldDB" id="A0A176QE20"/>
<dbReference type="NCBIfam" id="TIGR02100">
    <property type="entry name" value="glgX_debranch"/>
    <property type="match status" value="1"/>
</dbReference>
<proteinExistence type="inferred from homology"/>
<keyword evidence="3" id="KW-0326">Glycosidase</keyword>
<evidence type="ECO:0000256" key="4">
    <source>
        <dbReference type="SAM" id="MobiDB-lite"/>
    </source>
</evidence>
<accession>A0A176QE20</accession>
<organism evidence="6 7">
    <name type="scientific">Janibacter melonis</name>
    <dbReference type="NCBI Taxonomy" id="262209"/>
    <lineage>
        <taxon>Bacteria</taxon>
        <taxon>Bacillati</taxon>
        <taxon>Actinomycetota</taxon>
        <taxon>Actinomycetes</taxon>
        <taxon>Micrococcales</taxon>
        <taxon>Intrasporangiaceae</taxon>
        <taxon>Janibacter</taxon>
    </lineage>
</organism>
<dbReference type="SUPFAM" id="SSF51011">
    <property type="entry name" value="Glycosyl hydrolase domain"/>
    <property type="match status" value="1"/>
</dbReference>
<reference evidence="6 7" key="1">
    <citation type="submission" date="2016-01" db="EMBL/GenBank/DDBJ databases">
        <title>Janibacter melonis strain CD11_4 genome sequencing and assembly.</title>
        <authorList>
            <person name="Nair G.R."/>
            <person name="Kaur G."/>
            <person name="Chander A.M."/>
            <person name="Mayilraj S."/>
        </authorList>
    </citation>
    <scope>NUCLEOTIDE SEQUENCE [LARGE SCALE GENOMIC DNA]</scope>
    <source>
        <strain evidence="6 7">CD11-4</strain>
    </source>
</reference>
<dbReference type="PANTHER" id="PTHR43002">
    <property type="entry name" value="GLYCOGEN DEBRANCHING ENZYME"/>
    <property type="match status" value="1"/>
</dbReference>
<keyword evidence="7" id="KW-1185">Reference proteome</keyword>
<dbReference type="InterPro" id="IPR006047">
    <property type="entry name" value="GH13_cat_dom"/>
</dbReference>
<evidence type="ECO:0000313" key="6">
    <source>
        <dbReference type="EMBL" id="OAB87913.1"/>
    </source>
</evidence>
<dbReference type="GO" id="GO:0005980">
    <property type="term" value="P:glycogen catabolic process"/>
    <property type="evidence" value="ECO:0007669"/>
    <property type="project" value="InterPro"/>
</dbReference>
<dbReference type="STRING" id="262209.AWH69_07785"/>
<comment type="similarity">
    <text evidence="1">Belongs to the glycosyl hydrolase 13 family.</text>
</comment>
<dbReference type="Gene3D" id="2.60.40.10">
    <property type="entry name" value="Immunoglobulins"/>
    <property type="match status" value="1"/>
</dbReference>
<dbReference type="SMART" id="SM00642">
    <property type="entry name" value="Aamy"/>
    <property type="match status" value="1"/>
</dbReference>
<dbReference type="Gene3D" id="3.20.20.80">
    <property type="entry name" value="Glycosidases"/>
    <property type="match status" value="1"/>
</dbReference>
<sequence length="714" mass="79744">MEIWPGAPYPLGATYDGSGVNFAVFSEVAERVQLCLIDDDGEQTCVELTEVDAFVWHCYLPQVQPGQRYGYRVHGPYEPEQGHRCDPSKLLLDPYAKAIEGQVVTDPALFSYDFEDPSVRNEEDSAGKTMLSVVINPFFDWGHDRPPRHEYHESVIYEAHVKGLTMTHPDVPEEIRGTYSAIAHPAIIGHLTDLGVTAIELLPVHQFVNDTGLQDKGLSNYWGYNTIGFLAPHNGYASSGRGQQVTEFKTMVKALHEANIEVILDVVYNHTAEGNHLGPTLAFRGLDNASYYRLVDDAPQHYYDTTGTGNSLLMRSPHVLQLIMDSLRYWVTEMHVDGFRFDLAATLARQFHEVDKLSAFFDLIQQDPIISQVKLIAEPWDIGDGGYQVGNFPPLWTEWNGKYRDTVRDYWRGEGATLGEFASRLTGSSDLYEHSGRRPFASINFVIAHDGFTLRDLVSYNDKHNEANGEDGRDGESHNRSWNCGVEGPTDDPEVLALRARQQRNILTTLLLSQGVPMIAHGDELGRTQDGNNNVYCQDNETSWMDWDLELPDQELLEFTRAVVSLRREHPVFRRRRFFAGRADHGGESAIGDIEWFRPDAQHMGDEEWGDSASGAIMVFLNGQAIPEPDERGNPLVDDDFVMLFNSSPDPVTFTLPGEAYGQCWVCVIDTAADVVDGGEHDAGAQVEVDGRSVVVLRNRRDAGVTPTGANPLG</sequence>
<dbReference type="EMBL" id="LQZG01000002">
    <property type="protein sequence ID" value="OAB87913.1"/>
    <property type="molecule type" value="Genomic_DNA"/>
</dbReference>
<dbReference type="RefSeq" id="WP_068273763.1">
    <property type="nucleotide sequence ID" value="NZ_LQZG01000002.1"/>
</dbReference>
<dbReference type="InterPro" id="IPR004193">
    <property type="entry name" value="Glyco_hydro_13_N"/>
</dbReference>